<dbReference type="GO" id="GO:0008234">
    <property type="term" value="F:cysteine-type peptidase activity"/>
    <property type="evidence" value="ECO:0007669"/>
    <property type="project" value="UniProtKB-KW"/>
</dbReference>
<dbReference type="PANTHER" id="PTHR47359">
    <property type="entry name" value="PEPTIDOGLYCAN DL-ENDOPEPTIDASE CWLO"/>
    <property type="match status" value="1"/>
</dbReference>
<dbReference type="EMBL" id="WPHG01000003">
    <property type="protein sequence ID" value="MVA98261.1"/>
    <property type="molecule type" value="Genomic_DNA"/>
</dbReference>
<dbReference type="SUPFAM" id="SSF54001">
    <property type="entry name" value="Cysteine proteinases"/>
    <property type="match status" value="1"/>
</dbReference>
<proteinExistence type="inferred from homology"/>
<evidence type="ECO:0000256" key="2">
    <source>
        <dbReference type="ARBA" id="ARBA00022670"/>
    </source>
</evidence>
<organism evidence="6 7">
    <name type="scientific">Nitratireductor arenosus</name>
    <dbReference type="NCBI Taxonomy" id="2682096"/>
    <lineage>
        <taxon>Bacteria</taxon>
        <taxon>Pseudomonadati</taxon>
        <taxon>Pseudomonadota</taxon>
        <taxon>Alphaproteobacteria</taxon>
        <taxon>Hyphomicrobiales</taxon>
        <taxon>Phyllobacteriaceae</taxon>
        <taxon>Nitratireductor</taxon>
    </lineage>
</organism>
<evidence type="ECO:0000313" key="7">
    <source>
        <dbReference type="Proteomes" id="UP000463224"/>
    </source>
</evidence>
<evidence type="ECO:0000256" key="3">
    <source>
        <dbReference type="ARBA" id="ARBA00022801"/>
    </source>
</evidence>
<keyword evidence="2" id="KW-0645">Protease</keyword>
<dbReference type="InterPro" id="IPR041382">
    <property type="entry name" value="SH3_16"/>
</dbReference>
<evidence type="ECO:0000313" key="6">
    <source>
        <dbReference type="EMBL" id="MVA98261.1"/>
    </source>
</evidence>
<feature type="domain" description="NlpC/P60" evidence="5">
    <location>
        <begin position="161"/>
        <end position="285"/>
    </location>
</feature>
<dbReference type="Gene3D" id="3.90.1720.10">
    <property type="entry name" value="endopeptidase domain like (from Nostoc punctiforme)"/>
    <property type="match status" value="1"/>
</dbReference>
<dbReference type="PROSITE" id="PS51935">
    <property type="entry name" value="NLPC_P60"/>
    <property type="match status" value="1"/>
</dbReference>
<dbReference type="Pfam" id="PF18348">
    <property type="entry name" value="SH3_16"/>
    <property type="match status" value="1"/>
</dbReference>
<gene>
    <name evidence="6" type="ORF">GN330_13500</name>
</gene>
<keyword evidence="3" id="KW-0378">Hydrolase</keyword>
<accession>A0A844QK20</accession>
<dbReference type="InterPro" id="IPR051794">
    <property type="entry name" value="PG_Endopeptidase_C40"/>
</dbReference>
<dbReference type="Proteomes" id="UP000463224">
    <property type="component" value="Unassembled WGS sequence"/>
</dbReference>
<dbReference type="InterPro" id="IPR000064">
    <property type="entry name" value="NLP_P60_dom"/>
</dbReference>
<dbReference type="RefSeq" id="WP_343040660.1">
    <property type="nucleotide sequence ID" value="NZ_WPHG01000003.1"/>
</dbReference>
<evidence type="ECO:0000256" key="1">
    <source>
        <dbReference type="ARBA" id="ARBA00007074"/>
    </source>
</evidence>
<sequence>MTVLDRRLHAYRQDLADSRLQGRVAAPRFVPPRARRIASPVVDLLVGPDRAAGVNSQLLRGADVDLFDERDGLAWVQAREDGYVGYVETASLAEPGAAATHVVVVPRTFIYGKPDMKTPRTAALSMGTRLSVTGEAETRGSRFAITADGEAVFADHLRPVGWGAPDYVAVAEQFEHTPYLWGGTSGFGLDCSGLVQLAMKMAGTLVLRDSDMQEKIGAPLDPGPDFQAVRRGDLVFWKGHVAIVTAPGEVIHANGNTMTVAREPLAAAIARIAPLFGPPTVTRRP</sequence>
<keyword evidence="4" id="KW-0788">Thiol protease</keyword>
<comment type="similarity">
    <text evidence="1">Belongs to the peptidase C40 family.</text>
</comment>
<keyword evidence="7" id="KW-1185">Reference proteome</keyword>
<dbReference type="AlphaFoldDB" id="A0A844QK20"/>
<comment type="caution">
    <text evidence="6">The sequence shown here is derived from an EMBL/GenBank/DDBJ whole genome shotgun (WGS) entry which is preliminary data.</text>
</comment>
<dbReference type="InterPro" id="IPR038765">
    <property type="entry name" value="Papain-like_cys_pep_sf"/>
</dbReference>
<dbReference type="PANTHER" id="PTHR47359:SF3">
    <property type="entry name" value="NLP_P60 DOMAIN-CONTAINING PROTEIN-RELATED"/>
    <property type="match status" value="1"/>
</dbReference>
<protein>
    <submittedName>
        <fullName evidence="6">Peptidase P60</fullName>
    </submittedName>
</protein>
<dbReference type="Pfam" id="PF00877">
    <property type="entry name" value="NLPC_P60"/>
    <property type="match status" value="1"/>
</dbReference>
<name>A0A844QK20_9HYPH</name>
<evidence type="ECO:0000256" key="4">
    <source>
        <dbReference type="ARBA" id="ARBA00022807"/>
    </source>
</evidence>
<dbReference type="GO" id="GO:0006508">
    <property type="term" value="P:proteolysis"/>
    <property type="evidence" value="ECO:0007669"/>
    <property type="project" value="UniProtKB-KW"/>
</dbReference>
<evidence type="ECO:0000259" key="5">
    <source>
        <dbReference type="PROSITE" id="PS51935"/>
    </source>
</evidence>
<reference evidence="6 7" key="1">
    <citation type="submission" date="2019-12" db="EMBL/GenBank/DDBJ databases">
        <title>Nitratireductor arenosus sp. nov., Isolated from sea sand, Jeju island, South Korea.</title>
        <authorList>
            <person name="Kim W."/>
        </authorList>
    </citation>
    <scope>NUCLEOTIDE SEQUENCE [LARGE SCALE GENOMIC DNA]</scope>
    <source>
        <strain evidence="6 7">CAU 1489</strain>
    </source>
</reference>